<feature type="domain" description="F5/8 type C" evidence="6">
    <location>
        <begin position="408"/>
        <end position="547"/>
    </location>
</feature>
<evidence type="ECO:0000259" key="7">
    <source>
        <dbReference type="PROSITE" id="PS50075"/>
    </source>
</evidence>
<evidence type="ECO:0000259" key="8">
    <source>
        <dbReference type="PROSITE" id="PS50853"/>
    </source>
</evidence>
<dbReference type="Gene3D" id="2.30.38.10">
    <property type="entry name" value="Luciferase, Domain 3"/>
    <property type="match status" value="1"/>
</dbReference>
<evidence type="ECO:0000256" key="5">
    <source>
        <dbReference type="ARBA" id="ARBA00023194"/>
    </source>
</evidence>
<evidence type="ECO:0000313" key="10">
    <source>
        <dbReference type="Proteomes" id="UP000634529"/>
    </source>
</evidence>
<dbReference type="SUPFAM" id="SSF47336">
    <property type="entry name" value="ACP-like"/>
    <property type="match status" value="1"/>
</dbReference>
<evidence type="ECO:0000256" key="2">
    <source>
        <dbReference type="ARBA" id="ARBA00022450"/>
    </source>
</evidence>
<dbReference type="SMART" id="SM00060">
    <property type="entry name" value="FN3"/>
    <property type="match status" value="1"/>
</dbReference>
<feature type="domain" description="Fibronectin type-III" evidence="8">
    <location>
        <begin position="329"/>
        <end position="413"/>
    </location>
</feature>
<evidence type="ECO:0000256" key="3">
    <source>
        <dbReference type="ARBA" id="ARBA00022553"/>
    </source>
</evidence>
<sequence>MNYMLFFKKYFLDCFKSEVAYQLLKHGYEIDDLFYNCYENTAKVYNETMVLNKGYWLYNVDSFTKEDLMDIGIKLIEQPISSHQEAANFLRTNVENGNIIFLPVRPKYFSDLQTMGPDDVHIVMIEEYCENTKSFKLTDVANFKDKWFESEYILDVIGKMSYEMFALDFKHVTVTSEIKHKFMNQAKRLIEELNDDYVLYVKCIEYIRSLNLKSVAEVKRTVFHLRQAFTIICGSRYVFSKYLSKNNVKHSLCELVLHCSDLAENIRNLLTEKELELRSGKTVVLFDDVEELCIQLYEYEKLTLLLLKDEWIDEQQLELRSVYRNAAENPKQIEVLDLNSHSILISWQPPALSEYIVSYEITVNSEQYHSKESKYRIVNLEPEVSYKVVVKAIDAFGNISVPGIELLLTTSSLQPSEDLALFKRVSASSWEENNVDEHFQPHNVVDGTEMSRWSSKFEEPQWICIDLGAIYDINKVVLHWEAAHAVAYQLQVSMNNVDWENIYSTSTGQGGEEAIHCEGRGRYFRLDCLKRMTKWGYSLYKINIFGDDFLASDCSDKQIEENSQKNTHYFKDTTDHTFNNTTTVYPSDDHIGILFEEQVLKTPHQVALRFEETVLTYSQLNERANQVARKLQHKGVAIGTKVGIMASHSLEMVIGILAIIKAGAAYVPIDASYPVERINYMVADSAVQIILTNDANIAENDYAFSGKYVLLTNADLYTGESANLELTISPNDLVYMIYTSGSTGLPKGVMIEHRGLVNYIWWAKQQYVKHDHEVFALYSSISFDLTVTSIFTPLICGAQIDIYREEGAEFALFKVVRDNRATVIKLTPSHLSLLKDINITSSSVQTFIVGGEDLKCSLAASIVKHFGSHVHLYNEYGPTETVVGCMIYLFNVDLDKEVSVPIGVPADNVQIYILDQSLEIVPIGTVGELYIAGDGVARGYLNQEQLTEQRFISNPYLPGARMYRTGDLAKYRADGQIEYLGRADTQVKIRGFRIEMGEIEERLLSMEGIKEAVVASKEDVKGGAVLCAYFTADNEINTQDIKQYLSIYLPSYMIPNYIERMDKIPLTVNGKVNISQLPEPTQMVQTQVQFVMYRNQKEKILIETMQEVLQISKISMKDDFFDIGGDSIKAIKLADKLTYLGLTISVMDILSFSVIEEMAEYVVMNDLSSLSMSSRPF</sequence>
<dbReference type="PROSITE" id="PS50853">
    <property type="entry name" value="FN3"/>
    <property type="match status" value="1"/>
</dbReference>
<dbReference type="InterPro" id="IPR009081">
    <property type="entry name" value="PP-bd_ACP"/>
</dbReference>
<name>A0ABR9AWT0_9BACL</name>
<dbReference type="SUPFAM" id="SSF49265">
    <property type="entry name" value="Fibronectin type III"/>
    <property type="match status" value="1"/>
</dbReference>
<dbReference type="InterPro" id="IPR000421">
    <property type="entry name" value="FA58C"/>
</dbReference>
<dbReference type="InterPro" id="IPR006162">
    <property type="entry name" value="Ppantetheine_attach_site"/>
</dbReference>
<keyword evidence="5" id="KW-0045">Antibiotic biosynthesis</keyword>
<dbReference type="PROSITE" id="PS00012">
    <property type="entry name" value="PHOSPHOPANTETHEINE"/>
    <property type="match status" value="1"/>
</dbReference>
<dbReference type="InterPro" id="IPR020845">
    <property type="entry name" value="AMP-binding_CS"/>
</dbReference>
<keyword evidence="3" id="KW-0597">Phosphoprotein</keyword>
<comment type="caution">
    <text evidence="9">The sequence shown here is derived from an EMBL/GenBank/DDBJ whole genome shotgun (WGS) entry which is preliminary data.</text>
</comment>
<dbReference type="Gene3D" id="3.40.50.980">
    <property type="match status" value="2"/>
</dbReference>
<dbReference type="Gene3D" id="1.10.1200.10">
    <property type="entry name" value="ACP-like"/>
    <property type="match status" value="1"/>
</dbReference>
<feature type="domain" description="Carrier" evidence="7">
    <location>
        <begin position="1092"/>
        <end position="1166"/>
    </location>
</feature>
<protein>
    <submittedName>
        <fullName evidence="9">Amino acid adenylation domain-containing protein</fullName>
    </submittedName>
</protein>
<dbReference type="CDD" id="cd00063">
    <property type="entry name" value="FN3"/>
    <property type="match status" value="1"/>
</dbReference>
<dbReference type="NCBIfam" id="TIGR01733">
    <property type="entry name" value="AA-adenyl-dom"/>
    <property type="match status" value="1"/>
</dbReference>
<dbReference type="Gene3D" id="2.60.40.10">
    <property type="entry name" value="Immunoglobulins"/>
    <property type="match status" value="1"/>
</dbReference>
<evidence type="ECO:0000256" key="1">
    <source>
        <dbReference type="ARBA" id="ARBA00006432"/>
    </source>
</evidence>
<dbReference type="InterPro" id="IPR045851">
    <property type="entry name" value="AMP-bd_C_sf"/>
</dbReference>
<keyword evidence="2" id="KW-0596">Phosphopantetheine</keyword>
<dbReference type="EMBL" id="JACYTN010000005">
    <property type="protein sequence ID" value="MBD8498539.1"/>
    <property type="molecule type" value="Genomic_DNA"/>
</dbReference>
<evidence type="ECO:0000313" key="9">
    <source>
        <dbReference type="EMBL" id="MBD8498539.1"/>
    </source>
</evidence>
<dbReference type="Pfam" id="PF00041">
    <property type="entry name" value="fn3"/>
    <property type="match status" value="1"/>
</dbReference>
<dbReference type="RefSeq" id="WP_192024933.1">
    <property type="nucleotide sequence ID" value="NZ_JACYTN010000005.1"/>
</dbReference>
<evidence type="ECO:0000256" key="4">
    <source>
        <dbReference type="ARBA" id="ARBA00022737"/>
    </source>
</evidence>
<evidence type="ECO:0000259" key="6">
    <source>
        <dbReference type="PROSITE" id="PS50022"/>
    </source>
</evidence>
<dbReference type="PROSITE" id="PS50075">
    <property type="entry name" value="CARRIER"/>
    <property type="match status" value="1"/>
</dbReference>
<dbReference type="InterPro" id="IPR008979">
    <property type="entry name" value="Galactose-bd-like_sf"/>
</dbReference>
<comment type="similarity">
    <text evidence="1">Belongs to the ATP-dependent AMP-binding enzyme family.</text>
</comment>
<keyword evidence="4" id="KW-0677">Repeat</keyword>
<dbReference type="Gene3D" id="3.30.300.30">
    <property type="match status" value="1"/>
</dbReference>
<dbReference type="PANTHER" id="PTHR45527">
    <property type="entry name" value="NONRIBOSOMAL PEPTIDE SYNTHETASE"/>
    <property type="match status" value="1"/>
</dbReference>
<dbReference type="PROSITE" id="PS50022">
    <property type="entry name" value="FA58C_3"/>
    <property type="match status" value="1"/>
</dbReference>
<accession>A0ABR9AWT0</accession>
<dbReference type="Pfam" id="PF00501">
    <property type="entry name" value="AMP-binding"/>
    <property type="match status" value="1"/>
</dbReference>
<dbReference type="SUPFAM" id="SSF56801">
    <property type="entry name" value="Acetyl-CoA synthetase-like"/>
    <property type="match status" value="1"/>
</dbReference>
<dbReference type="PANTHER" id="PTHR45527:SF1">
    <property type="entry name" value="FATTY ACID SYNTHASE"/>
    <property type="match status" value="1"/>
</dbReference>
<gene>
    <name evidence="9" type="ORF">IFO66_09540</name>
</gene>
<dbReference type="Pfam" id="PF22633">
    <property type="entry name" value="F5_F8_type_C_2"/>
    <property type="match status" value="1"/>
</dbReference>
<proteinExistence type="inferred from homology"/>
<dbReference type="InterPro" id="IPR036736">
    <property type="entry name" value="ACP-like_sf"/>
</dbReference>
<dbReference type="Pfam" id="PF13193">
    <property type="entry name" value="AMP-binding_C"/>
    <property type="match status" value="1"/>
</dbReference>
<keyword evidence="10" id="KW-1185">Reference proteome</keyword>
<dbReference type="SUPFAM" id="SSF49785">
    <property type="entry name" value="Galactose-binding domain-like"/>
    <property type="match status" value="1"/>
</dbReference>
<dbReference type="InterPro" id="IPR025110">
    <property type="entry name" value="AMP-bd_C"/>
</dbReference>
<organism evidence="9 10">
    <name type="scientific">Paenibacillus arenosi</name>
    <dbReference type="NCBI Taxonomy" id="2774142"/>
    <lineage>
        <taxon>Bacteria</taxon>
        <taxon>Bacillati</taxon>
        <taxon>Bacillota</taxon>
        <taxon>Bacilli</taxon>
        <taxon>Bacillales</taxon>
        <taxon>Paenibacillaceae</taxon>
        <taxon>Paenibacillus</taxon>
    </lineage>
</organism>
<dbReference type="InterPro" id="IPR013783">
    <property type="entry name" value="Ig-like_fold"/>
</dbReference>
<dbReference type="Gene3D" id="2.60.120.260">
    <property type="entry name" value="Galactose-binding domain-like"/>
    <property type="match status" value="1"/>
</dbReference>
<dbReference type="InterPro" id="IPR036116">
    <property type="entry name" value="FN3_sf"/>
</dbReference>
<dbReference type="InterPro" id="IPR010071">
    <property type="entry name" value="AA_adenyl_dom"/>
</dbReference>
<dbReference type="PROSITE" id="PS00455">
    <property type="entry name" value="AMP_BINDING"/>
    <property type="match status" value="1"/>
</dbReference>
<reference evidence="9 10" key="1">
    <citation type="submission" date="2020-09" db="EMBL/GenBank/DDBJ databases">
        <title>Paenibacillus sp. CAU 1523 isolated from sand of Haeundae Beach.</title>
        <authorList>
            <person name="Kim W."/>
        </authorList>
    </citation>
    <scope>NUCLEOTIDE SEQUENCE [LARGE SCALE GENOMIC DNA]</scope>
    <source>
        <strain evidence="9 10">CAU 1523</strain>
    </source>
</reference>
<dbReference type="InterPro" id="IPR003961">
    <property type="entry name" value="FN3_dom"/>
</dbReference>
<dbReference type="Proteomes" id="UP000634529">
    <property type="component" value="Unassembled WGS sequence"/>
</dbReference>
<dbReference type="Pfam" id="PF00550">
    <property type="entry name" value="PP-binding"/>
    <property type="match status" value="1"/>
</dbReference>
<dbReference type="InterPro" id="IPR000873">
    <property type="entry name" value="AMP-dep_synth/lig_dom"/>
</dbReference>